<evidence type="ECO:0000313" key="2">
    <source>
        <dbReference type="Proteomes" id="UP001500305"/>
    </source>
</evidence>
<sequence>MTEDMSHLMAWATGRPGPGRVVVLEDSSHVREVEEMLGAEADGPSHVIFAPEGQAGSRGRVVGYGGSFRACNSEASLGEDFYLQVQNYSISQYVSVMGPTLVRIADDADFEVWLADADTAREKGEFAEFLANPTLLLADLPGLGAPLDGAGPRHRLYVRTDGKVTVSPYGSALGTLGVGLKDLDAAWQQANATSAHPCAVTLATAVPETQRAAALEARPWLGEYVLALDALRNLRARGVLRPRVSGFGGRLRPETSVGDHPRAQARHLVLWTDESAYLYTSDGSRVFELNRAAGELAELLLCQGSVDAAAQHAPRPALVRVQQFFERVGVSL</sequence>
<proteinExistence type="predicted"/>
<keyword evidence="2" id="KW-1185">Reference proteome</keyword>
<reference evidence="1 2" key="1">
    <citation type="journal article" date="2019" name="Int. J. Syst. Evol. Microbiol.">
        <title>The Global Catalogue of Microorganisms (GCM) 10K type strain sequencing project: providing services to taxonomists for standard genome sequencing and annotation.</title>
        <authorList>
            <consortium name="The Broad Institute Genomics Platform"/>
            <consortium name="The Broad Institute Genome Sequencing Center for Infectious Disease"/>
            <person name="Wu L."/>
            <person name="Ma J."/>
        </authorList>
    </citation>
    <scope>NUCLEOTIDE SEQUENCE [LARGE SCALE GENOMIC DNA]</scope>
    <source>
        <strain evidence="1 2">JCM 7356</strain>
    </source>
</reference>
<dbReference type="EMBL" id="BAAATR010000001">
    <property type="protein sequence ID" value="GAA2226919.1"/>
    <property type="molecule type" value="Genomic_DNA"/>
</dbReference>
<protein>
    <submittedName>
        <fullName evidence="1">Uncharacterized protein</fullName>
    </submittedName>
</protein>
<dbReference type="Proteomes" id="UP001500305">
    <property type="component" value="Unassembled WGS sequence"/>
</dbReference>
<dbReference type="NCBIfam" id="NF041823">
    <property type="entry name" value="daptide_RRE"/>
    <property type="match status" value="1"/>
</dbReference>
<dbReference type="InterPro" id="IPR049693">
    <property type="entry name" value="Daptide_RRE"/>
</dbReference>
<dbReference type="RefSeq" id="WP_344634273.1">
    <property type="nucleotide sequence ID" value="NZ_BAAATR010000001.1"/>
</dbReference>
<evidence type="ECO:0000313" key="1">
    <source>
        <dbReference type="EMBL" id="GAA2226919.1"/>
    </source>
</evidence>
<organism evidence="1 2">
    <name type="scientific">Kitasatospora cystarginea</name>
    <dbReference type="NCBI Taxonomy" id="58350"/>
    <lineage>
        <taxon>Bacteria</taxon>
        <taxon>Bacillati</taxon>
        <taxon>Actinomycetota</taxon>
        <taxon>Actinomycetes</taxon>
        <taxon>Kitasatosporales</taxon>
        <taxon>Streptomycetaceae</taxon>
        <taxon>Kitasatospora</taxon>
    </lineage>
</organism>
<comment type="caution">
    <text evidence="1">The sequence shown here is derived from an EMBL/GenBank/DDBJ whole genome shotgun (WGS) entry which is preliminary data.</text>
</comment>
<accession>A0ABN3DCF2</accession>
<gene>
    <name evidence="1" type="ORF">GCM10010430_02730</name>
</gene>
<name>A0ABN3DCF2_9ACTN</name>